<evidence type="ECO:0000256" key="2">
    <source>
        <dbReference type="SAM" id="MobiDB-lite"/>
    </source>
</evidence>
<organism evidence="3 4">
    <name type="scientific">Botryotinia fuckeliana (strain B05.10)</name>
    <name type="common">Noble rot fungus</name>
    <name type="synonym">Botrytis cinerea</name>
    <dbReference type="NCBI Taxonomy" id="332648"/>
    <lineage>
        <taxon>Eukaryota</taxon>
        <taxon>Fungi</taxon>
        <taxon>Dikarya</taxon>
        <taxon>Ascomycota</taxon>
        <taxon>Pezizomycotina</taxon>
        <taxon>Leotiomycetes</taxon>
        <taxon>Helotiales</taxon>
        <taxon>Sclerotiniaceae</taxon>
        <taxon>Botrytis</taxon>
    </lineage>
</organism>
<dbReference type="Proteomes" id="UP000001798">
    <property type="component" value="Chromosome 7"/>
</dbReference>
<evidence type="ECO:0000313" key="4">
    <source>
        <dbReference type="Proteomes" id="UP000001798"/>
    </source>
</evidence>
<reference evidence="3 4" key="2">
    <citation type="journal article" date="2012" name="Eukaryot. Cell">
        <title>Genome update of Botrytis cinerea strains B05.10 and T4.</title>
        <authorList>
            <person name="Staats M."/>
            <person name="van Kan J.A."/>
        </authorList>
    </citation>
    <scope>NUCLEOTIDE SEQUENCE [LARGE SCALE GENOMIC DNA]</scope>
    <source>
        <strain evidence="3 4">B05.10</strain>
    </source>
</reference>
<gene>
    <name evidence="3" type="ORF">BCIN_07g02200</name>
</gene>
<dbReference type="KEGG" id="bfu:BCIN_07g02200"/>
<dbReference type="Pfam" id="PF05794">
    <property type="entry name" value="Tcp11"/>
    <property type="match status" value="1"/>
</dbReference>
<proteinExistence type="inferred from homology"/>
<dbReference type="GeneID" id="5439351"/>
<reference evidence="3 4" key="3">
    <citation type="journal article" date="2017" name="Mol. Plant Pathol.">
        <title>A gapless genome sequence of the fungus Botrytis cinerea.</title>
        <authorList>
            <person name="Van Kan J.A."/>
            <person name="Stassen J.H."/>
            <person name="Mosbach A."/>
            <person name="Van Der Lee T.A."/>
            <person name="Faino L."/>
            <person name="Farmer A.D."/>
            <person name="Papasotiriou D.G."/>
            <person name="Zhou S."/>
            <person name="Seidl M.F."/>
            <person name="Cottam E."/>
            <person name="Edel D."/>
            <person name="Hahn M."/>
            <person name="Schwartz D.C."/>
            <person name="Dietrich R.A."/>
            <person name="Widdison S."/>
            <person name="Scalliet G."/>
        </authorList>
    </citation>
    <scope>NUCLEOTIDE SEQUENCE [LARGE SCALE GENOMIC DNA]</scope>
    <source>
        <strain evidence="3 4">B05.10</strain>
    </source>
</reference>
<dbReference type="EMBL" id="CP009811">
    <property type="protein sequence ID" value="ATZ51614.1"/>
    <property type="molecule type" value="Genomic_DNA"/>
</dbReference>
<dbReference type="VEuPathDB" id="FungiDB:Bcin07g02200"/>
<accession>A0A384JMM1</accession>
<reference evidence="3 4" key="1">
    <citation type="journal article" date="2011" name="PLoS Genet.">
        <title>Genomic analysis of the necrotrophic fungal pathogens Sclerotinia sclerotiorum and Botrytis cinerea.</title>
        <authorList>
            <person name="Amselem J."/>
            <person name="Cuomo C.A."/>
            <person name="van Kan J.A."/>
            <person name="Viaud M."/>
            <person name="Benito E.P."/>
            <person name="Couloux A."/>
            <person name="Coutinho P.M."/>
            <person name="de Vries R.P."/>
            <person name="Dyer P.S."/>
            <person name="Fillinger S."/>
            <person name="Fournier E."/>
            <person name="Gout L."/>
            <person name="Hahn M."/>
            <person name="Kohn L."/>
            <person name="Lapalu N."/>
            <person name="Plummer K.M."/>
            <person name="Pradier J.M."/>
            <person name="Quevillon E."/>
            <person name="Sharon A."/>
            <person name="Simon A."/>
            <person name="ten Have A."/>
            <person name="Tudzynski B."/>
            <person name="Tudzynski P."/>
            <person name="Wincker P."/>
            <person name="Andrew M."/>
            <person name="Anthouard V."/>
            <person name="Beever R.E."/>
            <person name="Beffa R."/>
            <person name="Benoit I."/>
            <person name="Bouzid O."/>
            <person name="Brault B."/>
            <person name="Chen Z."/>
            <person name="Choquer M."/>
            <person name="Collemare J."/>
            <person name="Cotton P."/>
            <person name="Danchin E.G."/>
            <person name="Da Silva C."/>
            <person name="Gautier A."/>
            <person name="Giraud C."/>
            <person name="Giraud T."/>
            <person name="Gonzalez C."/>
            <person name="Grossetete S."/>
            <person name="Guldener U."/>
            <person name="Henrissat B."/>
            <person name="Howlett B.J."/>
            <person name="Kodira C."/>
            <person name="Kretschmer M."/>
            <person name="Lappartient A."/>
            <person name="Leroch M."/>
            <person name="Levis C."/>
            <person name="Mauceli E."/>
            <person name="Neuveglise C."/>
            <person name="Oeser B."/>
            <person name="Pearson M."/>
            <person name="Poulain J."/>
            <person name="Poussereau N."/>
            <person name="Quesneville H."/>
            <person name="Rascle C."/>
            <person name="Schumacher J."/>
            <person name="Segurens B."/>
            <person name="Sexton A."/>
            <person name="Silva E."/>
            <person name="Sirven C."/>
            <person name="Soanes D.M."/>
            <person name="Talbot N.J."/>
            <person name="Templeton M."/>
            <person name="Yandava C."/>
            <person name="Yarden O."/>
            <person name="Zeng Q."/>
            <person name="Rollins J.A."/>
            <person name="Lebrun M.H."/>
            <person name="Dickman M."/>
        </authorList>
    </citation>
    <scope>NUCLEOTIDE SEQUENCE [LARGE SCALE GENOMIC DNA]</scope>
    <source>
        <strain evidence="3 4">B05.10</strain>
    </source>
</reference>
<dbReference type="InterPro" id="IPR008862">
    <property type="entry name" value="Tcp11"/>
</dbReference>
<name>A0A384JMM1_BOTFB</name>
<feature type="region of interest" description="Disordered" evidence="2">
    <location>
        <begin position="28"/>
        <end position="57"/>
    </location>
</feature>
<dbReference type="OrthoDB" id="276323at2759"/>
<evidence type="ECO:0000256" key="1">
    <source>
        <dbReference type="ARBA" id="ARBA00010954"/>
    </source>
</evidence>
<protein>
    <submittedName>
        <fullName evidence="3">Uncharacterized protein</fullName>
    </submittedName>
</protein>
<keyword evidence="4" id="KW-1185">Reference proteome</keyword>
<feature type="compositionally biased region" description="Polar residues" evidence="2">
    <location>
        <begin position="69"/>
        <end position="91"/>
    </location>
</feature>
<comment type="similarity">
    <text evidence="1">Belongs to the TCP11 family.</text>
</comment>
<evidence type="ECO:0000313" key="3">
    <source>
        <dbReference type="EMBL" id="ATZ51614.1"/>
    </source>
</evidence>
<sequence>MGTNKGTSSDSEEISDAKFTIVSQFLSKAKRQPRREAWFGPGSSWNSFRKPTKPNESYAKEQFRAAESTINKSTPTTSGTGHSNTAKTVTRTRTESNISKISNYSNSNWPNFNQTIQNLKLRHDVKFDPDLHFRPNLDGENGQRKSHKADALWKLMMSQLNGCLNDREKLKEDEIFLFSSEQANKFIDPKTFIDVIRSR</sequence>
<dbReference type="RefSeq" id="XP_001558731.1">
    <property type="nucleotide sequence ID" value="XM_001558681.2"/>
</dbReference>
<feature type="region of interest" description="Disordered" evidence="2">
    <location>
        <begin position="69"/>
        <end position="92"/>
    </location>
</feature>
<dbReference type="AlphaFoldDB" id="A0A384JMM1"/>